<sequence>MTQALAGAATEQRIMDYLDPWTDARARRSWMAMVGAADNRYTRDLVPALRQNATPKLLICGSPRRSRIPD</sequence>
<name>A0A7W9LCT5_9ACTN</name>
<evidence type="ECO:0000313" key="2">
    <source>
        <dbReference type="Proteomes" id="UP000579153"/>
    </source>
</evidence>
<proteinExistence type="predicted"/>
<dbReference type="RefSeq" id="WP_221519567.1">
    <property type="nucleotide sequence ID" value="NZ_JACHMB010000001.1"/>
</dbReference>
<protein>
    <submittedName>
        <fullName evidence="1">Uncharacterized protein</fullName>
    </submittedName>
</protein>
<evidence type="ECO:0000313" key="1">
    <source>
        <dbReference type="EMBL" id="MBB5779080.1"/>
    </source>
</evidence>
<keyword evidence="2" id="KW-1185">Reference proteome</keyword>
<reference evidence="1 2" key="1">
    <citation type="submission" date="2020-08" db="EMBL/GenBank/DDBJ databases">
        <title>Sequencing the genomes of 1000 actinobacteria strains.</title>
        <authorList>
            <person name="Klenk H.-P."/>
        </authorList>
    </citation>
    <scope>NUCLEOTIDE SEQUENCE [LARGE SCALE GENOMIC DNA]</scope>
    <source>
        <strain evidence="1 2">DSM 45507</strain>
    </source>
</reference>
<dbReference type="AlphaFoldDB" id="A0A7W9LCT5"/>
<accession>A0A7W9LCT5</accession>
<dbReference type="Proteomes" id="UP000579153">
    <property type="component" value="Unassembled WGS sequence"/>
</dbReference>
<organism evidence="1 2">
    <name type="scientific">Nonomuraea jabiensis</name>
    <dbReference type="NCBI Taxonomy" id="882448"/>
    <lineage>
        <taxon>Bacteria</taxon>
        <taxon>Bacillati</taxon>
        <taxon>Actinomycetota</taxon>
        <taxon>Actinomycetes</taxon>
        <taxon>Streptosporangiales</taxon>
        <taxon>Streptosporangiaceae</taxon>
        <taxon>Nonomuraea</taxon>
    </lineage>
</organism>
<gene>
    <name evidence="1" type="ORF">HD596_005836</name>
</gene>
<dbReference type="EMBL" id="JACHMB010000001">
    <property type="protein sequence ID" value="MBB5779080.1"/>
    <property type="molecule type" value="Genomic_DNA"/>
</dbReference>
<comment type="caution">
    <text evidence="1">The sequence shown here is derived from an EMBL/GenBank/DDBJ whole genome shotgun (WGS) entry which is preliminary data.</text>
</comment>